<dbReference type="PANTHER" id="PTHR42913">
    <property type="entry name" value="APOPTOSIS-INDUCING FACTOR 1"/>
    <property type="match status" value="1"/>
</dbReference>
<dbReference type="InterPro" id="IPR036188">
    <property type="entry name" value="FAD/NAD-bd_sf"/>
</dbReference>
<dbReference type="GO" id="GO:0003955">
    <property type="term" value="F:NAD(P)H dehydrogenase (quinone) activity"/>
    <property type="evidence" value="ECO:0007669"/>
    <property type="project" value="TreeGrafter"/>
</dbReference>
<evidence type="ECO:0000313" key="7">
    <source>
        <dbReference type="EMBL" id="ACJ24852.1"/>
    </source>
</evidence>
<sequence length="385" mass="40441">MGLHIVVLGAGYAGLAAAKLAARWTDARVTLVNAEDRFVQRVRLHQLAAGEPLPDLPLARLLRGTGVRLVVDRVTGIDAASKTVDLAGAAGGPLRYDLLIYALGSQDAPSPVLGVAEHAYRVGTLEQAARLRERLAVSRTVAVVGGGLTGIETAAELAESFAADARRKGAAGAGPAGRTVRLVTGGALGAALSRPGADHLRRTFDRLGVEVRADARVAAVDADGLLLEDGGRVAADTVVWTTGFRVPDLARQAGFAVDEDGRVLVDPTLRSVSHPEVYAIGDAAAPRTPDGQVLRMACATSIPAAQQAARALAARLSGREPRPLRFRYALQCISLGRRDGLIQFVNGDDSPRERVLTGRKAAFVKEAVVRGTVLFQRHPTIPATR</sequence>
<feature type="domain" description="FAD/NAD(P)-binding" evidence="6">
    <location>
        <begin position="4"/>
        <end position="299"/>
    </location>
</feature>
<dbReference type="GO" id="GO:0019646">
    <property type="term" value="P:aerobic electron transport chain"/>
    <property type="evidence" value="ECO:0007669"/>
    <property type="project" value="TreeGrafter"/>
</dbReference>
<evidence type="ECO:0000256" key="2">
    <source>
        <dbReference type="ARBA" id="ARBA00005272"/>
    </source>
</evidence>
<dbReference type="InterPro" id="IPR023753">
    <property type="entry name" value="FAD/NAD-binding_dom"/>
</dbReference>
<evidence type="ECO:0000256" key="4">
    <source>
        <dbReference type="ARBA" id="ARBA00022827"/>
    </source>
</evidence>
<dbReference type="Pfam" id="PF07992">
    <property type="entry name" value="Pyr_redox_2"/>
    <property type="match status" value="1"/>
</dbReference>
<proteinExistence type="inferred from homology"/>
<dbReference type="EMBL" id="FJ392609">
    <property type="protein sequence ID" value="ACJ24852.1"/>
    <property type="molecule type" value="Genomic_DNA"/>
</dbReference>
<evidence type="ECO:0000256" key="5">
    <source>
        <dbReference type="ARBA" id="ARBA00023002"/>
    </source>
</evidence>
<protein>
    <submittedName>
        <fullName evidence="8">FAD-dependent oxidoreductase</fullName>
    </submittedName>
    <submittedName>
        <fullName evidence="7">Putative FAD-dependent pyridine nucleotide-disulphide oxidoreductase</fullName>
    </submittedName>
</protein>
<accession>B7TWK1</accession>
<gene>
    <name evidence="8" type="ORF">IHE55_16075</name>
</gene>
<keyword evidence="5" id="KW-0560">Oxidoreductase</keyword>
<evidence type="ECO:0000256" key="3">
    <source>
        <dbReference type="ARBA" id="ARBA00022630"/>
    </source>
</evidence>
<organism evidence="7">
    <name type="scientific">Streptomyces pactum</name>
    <dbReference type="NCBI Taxonomy" id="68249"/>
    <lineage>
        <taxon>Bacteria</taxon>
        <taxon>Bacillati</taxon>
        <taxon>Actinomycetota</taxon>
        <taxon>Actinomycetes</taxon>
        <taxon>Kitasatosporales</taxon>
        <taxon>Streptomycetaceae</taxon>
        <taxon>Streptomyces</taxon>
    </lineage>
</organism>
<reference evidence="8 9" key="2">
    <citation type="submission" date="2020-09" db="EMBL/GenBank/DDBJ databases">
        <title>Biosynthesis of the nuclear factor of activated T cells inhibitor NFAT-133 and its congeners in Streptomyces pactum.</title>
        <authorList>
            <person name="Zhou W."/>
            <person name="Posri P."/>
            <person name="Abugrain M.E."/>
            <person name="Weisberg A.J."/>
            <person name="Chang J.H."/>
            <person name="Mahmud T."/>
        </authorList>
    </citation>
    <scope>NUCLEOTIDE SEQUENCE [LARGE SCALE GENOMIC DNA]</scope>
    <source>
        <strain evidence="8 9">ATCC 27456</strain>
    </source>
</reference>
<dbReference type="PRINTS" id="PR00368">
    <property type="entry name" value="FADPNR"/>
</dbReference>
<name>B7TWK1_9ACTN</name>
<reference evidence="7" key="1">
    <citation type="submission" date="2008-10" db="EMBL/GenBank/DDBJ databases">
        <title>Deciphering pactamycin biosynthesis and engineered production of new pactamycin analogs.</title>
        <authorList>
            <person name="Ito T."/>
            <person name="Roongsawang N."/>
            <person name="Shirasaka N."/>
            <person name="Lu W."/>
            <person name="Flatt P."/>
            <person name="Kasanah N."/>
            <person name="Miranda C."/>
            <person name="Mahmud T."/>
        </authorList>
    </citation>
    <scope>NUCLEOTIDE SEQUENCE</scope>
    <source>
        <strain evidence="7">ATCC 27456</strain>
    </source>
</reference>
<evidence type="ECO:0000313" key="8">
    <source>
        <dbReference type="EMBL" id="MBH5336219.1"/>
    </source>
</evidence>
<dbReference type="InterPro" id="IPR051169">
    <property type="entry name" value="NADH-Q_oxidoreductase"/>
</dbReference>
<comment type="cofactor">
    <cofactor evidence="1">
        <name>FAD</name>
        <dbReference type="ChEBI" id="CHEBI:57692"/>
    </cofactor>
</comment>
<evidence type="ECO:0000313" key="9">
    <source>
        <dbReference type="Proteomes" id="UP000807371"/>
    </source>
</evidence>
<dbReference type="RefSeq" id="WP_197989658.1">
    <property type="nucleotide sequence ID" value="NZ_JACYXC010000001.1"/>
</dbReference>
<dbReference type="SUPFAM" id="SSF51905">
    <property type="entry name" value="FAD/NAD(P)-binding domain"/>
    <property type="match status" value="1"/>
</dbReference>
<comment type="similarity">
    <text evidence="2">Belongs to the NADH dehydrogenase family.</text>
</comment>
<dbReference type="PRINTS" id="PR00469">
    <property type="entry name" value="PNDRDTASEII"/>
</dbReference>
<dbReference type="Proteomes" id="UP000807371">
    <property type="component" value="Unassembled WGS sequence"/>
</dbReference>
<dbReference type="AlphaFoldDB" id="B7TWK1"/>
<dbReference type="PANTHER" id="PTHR42913:SF3">
    <property type="entry name" value="64 KDA MITOCHONDRIAL NADH DEHYDROGENASE (EUROFUNG)"/>
    <property type="match status" value="1"/>
</dbReference>
<dbReference type="EMBL" id="JACYXC010000001">
    <property type="protein sequence ID" value="MBH5336219.1"/>
    <property type="molecule type" value="Genomic_DNA"/>
</dbReference>
<keyword evidence="9" id="KW-1185">Reference proteome</keyword>
<keyword evidence="4" id="KW-0274">FAD</keyword>
<dbReference type="Gene3D" id="3.50.50.100">
    <property type="match status" value="1"/>
</dbReference>
<evidence type="ECO:0000256" key="1">
    <source>
        <dbReference type="ARBA" id="ARBA00001974"/>
    </source>
</evidence>
<keyword evidence="3" id="KW-0285">Flavoprotein</keyword>
<evidence type="ECO:0000259" key="6">
    <source>
        <dbReference type="Pfam" id="PF07992"/>
    </source>
</evidence>